<dbReference type="Proteomes" id="UP001057702">
    <property type="component" value="Unassembled WGS sequence"/>
</dbReference>
<protein>
    <submittedName>
        <fullName evidence="7">YihY/virulence factor BrkB family protein</fullName>
    </submittedName>
</protein>
<feature type="transmembrane region" description="Helical" evidence="6">
    <location>
        <begin position="144"/>
        <end position="171"/>
    </location>
</feature>
<evidence type="ECO:0000256" key="6">
    <source>
        <dbReference type="SAM" id="Phobius"/>
    </source>
</evidence>
<dbReference type="PANTHER" id="PTHR30213">
    <property type="entry name" value="INNER MEMBRANE PROTEIN YHJD"/>
    <property type="match status" value="1"/>
</dbReference>
<dbReference type="EMBL" id="JANFNG010000014">
    <property type="protein sequence ID" value="MCQ4082546.1"/>
    <property type="molecule type" value="Genomic_DNA"/>
</dbReference>
<comment type="caution">
    <text evidence="7">The sequence shown here is derived from an EMBL/GenBank/DDBJ whole genome shotgun (WGS) entry which is preliminary data.</text>
</comment>
<reference evidence="7" key="1">
    <citation type="submission" date="2022-06" db="EMBL/GenBank/DDBJ databases">
        <title>Draft genome sequence of Streptomyces sp. RB6PN25 isolated from peat swamp forest in Thailand.</title>
        <authorList>
            <person name="Duangmal K."/>
            <person name="Klaysubun C."/>
        </authorList>
    </citation>
    <scope>NUCLEOTIDE SEQUENCE</scope>
    <source>
        <strain evidence="7">RB6PN25</strain>
    </source>
</reference>
<evidence type="ECO:0000256" key="4">
    <source>
        <dbReference type="ARBA" id="ARBA00022989"/>
    </source>
</evidence>
<evidence type="ECO:0000256" key="5">
    <source>
        <dbReference type="ARBA" id="ARBA00023136"/>
    </source>
</evidence>
<sequence length="291" mass="30504">MDWLTRLPWIGPWIARLMRTHAWRAVELLQRVRWSRLAAAVTFTSFLALFPLITLGAAIGAAFLTPRQLGHLEQTVAKQLPGVASQVDIGSLAANAGTVGAIAAALLFFTGMGWVGSLRGALRAVWEQEDVEENPLVRKVADGVALLGLGIVGLASFAASALATTAVGWGAGRLGLAGSASGTVLLTVLGYVIAVAVDFLLLAYLLTLLPGVHPGRRTVVVAALMGAVGVEVLKVAMSGYLRGVAGKSMYGAFGTPVALLLWINFMAKLLLFCAAWTATQNTERRSTPTTG</sequence>
<evidence type="ECO:0000256" key="2">
    <source>
        <dbReference type="ARBA" id="ARBA00022475"/>
    </source>
</evidence>
<keyword evidence="8" id="KW-1185">Reference proteome</keyword>
<feature type="transmembrane region" description="Helical" evidence="6">
    <location>
        <begin position="218"/>
        <end position="237"/>
    </location>
</feature>
<evidence type="ECO:0000256" key="3">
    <source>
        <dbReference type="ARBA" id="ARBA00022692"/>
    </source>
</evidence>
<dbReference type="PANTHER" id="PTHR30213:SF1">
    <property type="entry name" value="INNER MEMBRANE PROTEIN YHJD"/>
    <property type="match status" value="1"/>
</dbReference>
<proteinExistence type="predicted"/>
<gene>
    <name evidence="7" type="ORF">NGB36_18545</name>
</gene>
<feature type="transmembrane region" description="Helical" evidence="6">
    <location>
        <begin position="183"/>
        <end position="206"/>
    </location>
</feature>
<feature type="transmembrane region" description="Helical" evidence="6">
    <location>
        <begin position="257"/>
        <end position="278"/>
    </location>
</feature>
<keyword evidence="4 6" id="KW-1133">Transmembrane helix</keyword>
<comment type="subcellular location">
    <subcellularLocation>
        <location evidence="1">Cell membrane</location>
        <topology evidence="1">Multi-pass membrane protein</topology>
    </subcellularLocation>
</comment>
<dbReference type="InterPro" id="IPR017039">
    <property type="entry name" value="Virul_fac_BrkB"/>
</dbReference>
<dbReference type="PIRSF" id="PIRSF035875">
    <property type="entry name" value="RNase_BN"/>
    <property type="match status" value="1"/>
</dbReference>
<keyword evidence="5 6" id="KW-0472">Membrane</keyword>
<keyword evidence="2" id="KW-1003">Cell membrane</keyword>
<evidence type="ECO:0000256" key="1">
    <source>
        <dbReference type="ARBA" id="ARBA00004651"/>
    </source>
</evidence>
<organism evidence="7 8">
    <name type="scientific">Streptomyces humicola</name>
    <dbReference type="NCBI Taxonomy" id="2953240"/>
    <lineage>
        <taxon>Bacteria</taxon>
        <taxon>Bacillati</taxon>
        <taxon>Actinomycetota</taxon>
        <taxon>Actinomycetes</taxon>
        <taxon>Kitasatosporales</taxon>
        <taxon>Streptomycetaceae</taxon>
        <taxon>Streptomyces</taxon>
    </lineage>
</organism>
<evidence type="ECO:0000313" key="7">
    <source>
        <dbReference type="EMBL" id="MCQ4082546.1"/>
    </source>
</evidence>
<keyword evidence="3 6" id="KW-0812">Transmembrane</keyword>
<evidence type="ECO:0000313" key="8">
    <source>
        <dbReference type="Proteomes" id="UP001057702"/>
    </source>
</evidence>
<dbReference type="RefSeq" id="WP_255921455.1">
    <property type="nucleotide sequence ID" value="NZ_JANFNG010000014.1"/>
</dbReference>
<feature type="transmembrane region" description="Helical" evidence="6">
    <location>
        <begin position="92"/>
        <end position="115"/>
    </location>
</feature>
<name>A0ABT1PXY7_9ACTN</name>
<accession>A0ABT1PXY7</accession>
<dbReference type="Pfam" id="PF03631">
    <property type="entry name" value="Virul_fac_BrkB"/>
    <property type="match status" value="1"/>
</dbReference>
<feature type="transmembrane region" description="Helical" evidence="6">
    <location>
        <begin position="37"/>
        <end position="64"/>
    </location>
</feature>